<accession>A0A645EQW4</accession>
<protein>
    <submittedName>
        <fullName evidence="1">Uncharacterized protein</fullName>
    </submittedName>
</protein>
<dbReference type="EMBL" id="VSSQ01049656">
    <property type="protein sequence ID" value="MPN03730.1"/>
    <property type="molecule type" value="Genomic_DNA"/>
</dbReference>
<proteinExistence type="predicted"/>
<gene>
    <name evidence="1" type="ORF">SDC9_150962</name>
</gene>
<organism evidence="1">
    <name type="scientific">bioreactor metagenome</name>
    <dbReference type="NCBI Taxonomy" id="1076179"/>
    <lineage>
        <taxon>unclassified sequences</taxon>
        <taxon>metagenomes</taxon>
        <taxon>ecological metagenomes</taxon>
    </lineage>
</organism>
<name>A0A645EQW4_9ZZZZ</name>
<evidence type="ECO:0000313" key="1">
    <source>
        <dbReference type="EMBL" id="MPN03730.1"/>
    </source>
</evidence>
<reference evidence="1" key="1">
    <citation type="submission" date="2019-08" db="EMBL/GenBank/DDBJ databases">
        <authorList>
            <person name="Kucharzyk K."/>
            <person name="Murdoch R.W."/>
            <person name="Higgins S."/>
            <person name="Loffler F."/>
        </authorList>
    </citation>
    <scope>NUCLEOTIDE SEQUENCE</scope>
</reference>
<comment type="caution">
    <text evidence="1">The sequence shown here is derived from an EMBL/GenBank/DDBJ whole genome shotgun (WGS) entry which is preliminary data.</text>
</comment>
<dbReference type="AlphaFoldDB" id="A0A645EQW4"/>
<sequence length="62" mass="6770">MQEIEYHTARGLSTAKCVFELLLSTRDAGGQPNCTAMTYKAFERAQLCGATASQFELDIPPS</sequence>